<evidence type="ECO:0000256" key="2">
    <source>
        <dbReference type="SAM" id="SignalP"/>
    </source>
</evidence>
<accession>A0A8H3FKH9</accession>
<evidence type="ECO:0000256" key="1">
    <source>
        <dbReference type="SAM" id="MobiDB-lite"/>
    </source>
</evidence>
<name>A0A8H3FKH9_9LECA</name>
<evidence type="ECO:0000313" key="4">
    <source>
        <dbReference type="Proteomes" id="UP000664534"/>
    </source>
</evidence>
<evidence type="ECO:0000313" key="3">
    <source>
        <dbReference type="EMBL" id="CAF9922626.1"/>
    </source>
</evidence>
<feature type="compositionally biased region" description="Basic residues" evidence="1">
    <location>
        <begin position="311"/>
        <end position="329"/>
    </location>
</feature>
<organism evidence="3 4">
    <name type="scientific">Imshaugia aleurites</name>
    <dbReference type="NCBI Taxonomy" id="172621"/>
    <lineage>
        <taxon>Eukaryota</taxon>
        <taxon>Fungi</taxon>
        <taxon>Dikarya</taxon>
        <taxon>Ascomycota</taxon>
        <taxon>Pezizomycotina</taxon>
        <taxon>Lecanoromycetes</taxon>
        <taxon>OSLEUM clade</taxon>
        <taxon>Lecanoromycetidae</taxon>
        <taxon>Lecanorales</taxon>
        <taxon>Lecanorineae</taxon>
        <taxon>Parmeliaceae</taxon>
        <taxon>Imshaugia</taxon>
    </lineage>
</organism>
<dbReference type="OrthoDB" id="430315at2759"/>
<feature type="chain" id="PRO_5034979101" evidence="2">
    <location>
        <begin position="22"/>
        <end position="329"/>
    </location>
</feature>
<feature type="region of interest" description="Disordered" evidence="1">
    <location>
        <begin position="306"/>
        <end position="329"/>
    </location>
</feature>
<comment type="caution">
    <text evidence="3">The sequence shown here is derived from an EMBL/GenBank/DDBJ whole genome shotgun (WGS) entry which is preliminary data.</text>
</comment>
<keyword evidence="2" id="KW-0732">Signal</keyword>
<dbReference type="InterPro" id="IPR037176">
    <property type="entry name" value="Osmotin/thaumatin-like_sf"/>
</dbReference>
<dbReference type="EMBL" id="CAJPDT010000031">
    <property type="protein sequence ID" value="CAF9922626.1"/>
    <property type="molecule type" value="Genomic_DNA"/>
</dbReference>
<dbReference type="SUPFAM" id="SSF49870">
    <property type="entry name" value="Osmotin, thaumatin-like protein"/>
    <property type="match status" value="1"/>
</dbReference>
<dbReference type="Proteomes" id="UP000664534">
    <property type="component" value="Unassembled WGS sequence"/>
</dbReference>
<keyword evidence="4" id="KW-1185">Reference proteome</keyword>
<feature type="signal peptide" evidence="2">
    <location>
        <begin position="1"/>
        <end position="21"/>
    </location>
</feature>
<dbReference type="AlphaFoldDB" id="A0A8H3FKH9"/>
<sequence>MKAHWIFAFLFTLAASWQAAAQKEHQWSTFDVVETLTSGTPITVLTSAVVTIASNPVATSSTTALSVEKSQGAGLQNATIPASVISVAPAPVNAGVMTIAISNYWTAPLSVSYFQNSDSPSAIGAPQPAPLGSLTQVVFPTNWAGRIVIGKTTDADGSKIEGSTTVWNDIDISYVDGFSVPIVCSNATAPVTGCNVNLWDVSGPCANTVGEEAVCLNPMQGVPDGPADPWFLPCQGVAYTFPNDNVANDGNTGTTDVSCCVGTEEMGCGAPVMQGKGNDQASKRALPALEKPLESEEAMEHDEGHFASPHGHSHLRKHVAKARSRGRAL</sequence>
<reference evidence="3" key="1">
    <citation type="submission" date="2021-03" db="EMBL/GenBank/DDBJ databases">
        <authorList>
            <person name="Tagirdzhanova G."/>
        </authorList>
    </citation>
    <scope>NUCLEOTIDE SEQUENCE</scope>
</reference>
<protein>
    <submittedName>
        <fullName evidence="3">Uncharacterized protein</fullName>
    </submittedName>
</protein>
<gene>
    <name evidence="3" type="ORF">IMSHALPRED_005720</name>
</gene>
<proteinExistence type="predicted"/>